<dbReference type="GO" id="GO:0005829">
    <property type="term" value="C:cytosol"/>
    <property type="evidence" value="ECO:0007669"/>
    <property type="project" value="Ensembl"/>
</dbReference>
<dbReference type="PANTHER" id="PTHR15207:SF1">
    <property type="entry name" value="GASDERMIN-E"/>
    <property type="match status" value="1"/>
</dbReference>
<dbReference type="GeneTree" id="ENSGT00940000155880"/>
<name>A0A8C3IDR4_CHRPI</name>
<evidence type="ECO:0000256" key="9">
    <source>
        <dbReference type="ARBA" id="ARBA00023136"/>
    </source>
</evidence>
<reference evidence="15" key="3">
    <citation type="submission" date="2025-09" db="UniProtKB">
        <authorList>
            <consortium name="Ensembl"/>
        </authorList>
    </citation>
    <scope>IDENTIFICATION</scope>
</reference>
<evidence type="ECO:0000256" key="12">
    <source>
        <dbReference type="SAM" id="Phobius"/>
    </source>
</evidence>
<dbReference type="InterPro" id="IPR040460">
    <property type="entry name" value="Gasdermin_pore"/>
</dbReference>
<dbReference type="GO" id="GO:0022829">
    <property type="term" value="F:wide pore channel activity"/>
    <property type="evidence" value="ECO:0007669"/>
    <property type="project" value="Ensembl"/>
</dbReference>
<evidence type="ECO:0000259" key="14">
    <source>
        <dbReference type="Pfam" id="PF17708"/>
    </source>
</evidence>
<sequence length="571" mass="63436">MMGRTVSASSAAGVSLPVSAARFATTPGKKLPCLPALALPRSVLPPVSSHTPRQGATPLPDIKRFHKMFAKATKNFVRETDTGGNLIPVSRLNDSDKLQLLNLVTKKKKLWCWQKPKYHFLTVTLNDVLTEDKPIKPVVVESDFVKYEGKFEDFVRGSIETSFGKINLGAGRKGFVESQSSFGNLKKQEADLQQLMKDLKGRTINLNNNLLQQVLGRKHEVLCILTEKIVTTQKCLVSEHIQTEAKYGGLVGLHTKIIKVSVSENGNVRKDSNVVLEIPAPTAIAYGVIELYIKRDGQFEFCLLDEQEGGFERENAEGSSYPYSLPFRDSSFLYQPDAVDSDRHSGDRNIIPSGASLSVLKQDLLLLKMQFQPFVKLPEDKQGALNKIFYEFLHHEEMVTALEEVLDSICTGEEPDFTDLKELKPPQQQNITDFLQLVGYSLQNELLLQNDQLHYKGLFSAAHILISAVAELSDYTLALLRACCDIQIIPALCCLPNVASADGTLTLRDPALAPLTDTGRFDIVQRLFALSNINLEMMESSVKAVTMKEPSFFPFILYIALYGFYALGGTI</sequence>
<keyword evidence="4" id="KW-1134">Transmembrane beta strand</keyword>
<evidence type="ECO:0000256" key="1">
    <source>
        <dbReference type="ARBA" id="ARBA00004496"/>
    </source>
</evidence>
<dbReference type="InterPro" id="IPR041263">
    <property type="entry name" value="Gasdermin_PUB"/>
</dbReference>
<dbReference type="GO" id="GO:0043410">
    <property type="term" value="P:positive regulation of MAPK cascade"/>
    <property type="evidence" value="ECO:0007669"/>
    <property type="project" value="Ensembl"/>
</dbReference>
<feature type="domain" description="Gasdermin pore forming" evidence="13">
    <location>
        <begin position="68"/>
        <end position="312"/>
    </location>
</feature>
<dbReference type="Ensembl" id="ENSCPBT00000037671.1">
    <property type="protein sequence ID" value="ENSCPBP00000032021.1"/>
    <property type="gene ID" value="ENSCPBG00000022474.1"/>
</dbReference>
<dbReference type="GO" id="GO:0002839">
    <property type="term" value="P:positive regulation of immune response to tumor cell"/>
    <property type="evidence" value="ECO:0007669"/>
    <property type="project" value="Ensembl"/>
</dbReference>
<evidence type="ECO:0000313" key="16">
    <source>
        <dbReference type="Proteomes" id="UP000694380"/>
    </source>
</evidence>
<accession>A0A8C3IDR4</accession>
<dbReference type="GO" id="GO:0141201">
    <property type="term" value="P:pyroptotic cell death"/>
    <property type="evidence" value="ECO:0007669"/>
    <property type="project" value="Ensembl"/>
</dbReference>
<keyword evidence="16" id="KW-1185">Reference proteome</keyword>
<dbReference type="GO" id="GO:2001244">
    <property type="term" value="P:positive regulation of intrinsic apoptotic signaling pathway"/>
    <property type="evidence" value="ECO:0007669"/>
    <property type="project" value="Ensembl"/>
</dbReference>
<evidence type="ECO:0000256" key="6">
    <source>
        <dbReference type="ARBA" id="ARBA00022490"/>
    </source>
</evidence>
<evidence type="ECO:0000313" key="15">
    <source>
        <dbReference type="Ensembl" id="ENSCPBP00000032021.1"/>
    </source>
</evidence>
<dbReference type="PANTHER" id="PTHR15207">
    <property type="entry name" value="NONSYNDROMIC HEARING IMPAIRMENT PROTEIN"/>
    <property type="match status" value="1"/>
</dbReference>
<dbReference type="InterPro" id="IPR042377">
    <property type="entry name" value="GSDME"/>
</dbReference>
<evidence type="ECO:0000256" key="8">
    <source>
        <dbReference type="ARBA" id="ARBA00022692"/>
    </source>
</evidence>
<evidence type="ECO:0000256" key="10">
    <source>
        <dbReference type="ARBA" id="ARBA00023139"/>
    </source>
</evidence>
<keyword evidence="9 12" id="KW-0472">Membrane</keyword>
<evidence type="ECO:0000256" key="4">
    <source>
        <dbReference type="ARBA" id="ARBA00022452"/>
    </source>
</evidence>
<keyword evidence="6" id="KW-0963">Cytoplasm</keyword>
<keyword evidence="12" id="KW-1133">Transmembrane helix</keyword>
<evidence type="ECO:0000256" key="11">
    <source>
        <dbReference type="ARBA" id="ARBA00023288"/>
    </source>
</evidence>
<dbReference type="GO" id="GO:0005546">
    <property type="term" value="F:phosphatidylinositol-4,5-bisphosphate binding"/>
    <property type="evidence" value="ECO:0007669"/>
    <property type="project" value="Ensembl"/>
</dbReference>
<dbReference type="Proteomes" id="UP000694380">
    <property type="component" value="Chromosome 2"/>
</dbReference>
<keyword evidence="11" id="KW-0449">Lipoprotein</keyword>
<feature type="transmembrane region" description="Helical" evidence="12">
    <location>
        <begin position="551"/>
        <end position="568"/>
    </location>
</feature>
<dbReference type="GO" id="GO:0042491">
    <property type="term" value="P:inner ear auditory receptor cell differentiation"/>
    <property type="evidence" value="ECO:0007669"/>
    <property type="project" value="Ensembl"/>
</dbReference>
<dbReference type="GO" id="GO:0098586">
    <property type="term" value="P:cellular response to virus"/>
    <property type="evidence" value="ECO:0007669"/>
    <property type="project" value="Ensembl"/>
</dbReference>
<dbReference type="AlphaFoldDB" id="A0A8C3IDR4"/>
<evidence type="ECO:0000259" key="13">
    <source>
        <dbReference type="Pfam" id="PF04598"/>
    </source>
</evidence>
<evidence type="ECO:0000256" key="5">
    <source>
        <dbReference type="ARBA" id="ARBA00022475"/>
    </source>
</evidence>
<comment type="similarity">
    <text evidence="3">Belongs to the gasdermin family.</text>
</comment>
<dbReference type="Pfam" id="PF17708">
    <property type="entry name" value="Gasdermin_C"/>
    <property type="match status" value="1"/>
</dbReference>
<feature type="domain" description="Gasdermin PUB" evidence="14">
    <location>
        <begin position="357"/>
        <end position="543"/>
    </location>
</feature>
<evidence type="ECO:0000256" key="3">
    <source>
        <dbReference type="ARBA" id="ARBA00009279"/>
    </source>
</evidence>
<keyword evidence="5" id="KW-1003">Cell membrane</keyword>
<proteinExistence type="inferred from homology"/>
<reference evidence="15" key="2">
    <citation type="submission" date="2025-08" db="UniProtKB">
        <authorList>
            <consortium name="Ensembl"/>
        </authorList>
    </citation>
    <scope>IDENTIFICATION</scope>
</reference>
<gene>
    <name evidence="15" type="primary">GSDME</name>
</gene>
<evidence type="ECO:0000256" key="7">
    <source>
        <dbReference type="ARBA" id="ARBA00022590"/>
    </source>
</evidence>
<dbReference type="GO" id="GO:1901612">
    <property type="term" value="F:cardiolipin binding"/>
    <property type="evidence" value="ECO:0007669"/>
    <property type="project" value="Ensembl"/>
</dbReference>
<keyword evidence="10" id="KW-0564">Palmitate</keyword>
<protein>
    <submittedName>
        <fullName evidence="15">Gasdermin E</fullName>
    </submittedName>
</protein>
<comment type="subcellular location">
    <subcellularLocation>
        <location evidence="2">Cell membrane</location>
        <topology evidence="2">Multi-pass membrane protein</topology>
    </subcellularLocation>
    <subcellularLocation>
        <location evidence="1">Cytoplasm</location>
    </subcellularLocation>
</comment>
<keyword evidence="7" id="KW-1210">Necrosis</keyword>
<reference evidence="15" key="1">
    <citation type="journal article" date="2015" name="Genome Biol. Evol.">
        <title>Physical Mapping and Refinement of the Painted Turtle Genome (Chrysemys picta) Inform Amniote Genome Evolution and Challenge Turtle-Bird Chromosomal Conservation.</title>
        <authorList>
            <person name="Badenhorst D."/>
            <person name="Hillier L.W."/>
            <person name="Literman R."/>
            <person name="Montiel E.E."/>
            <person name="Radhakrishnan S."/>
            <person name="Shen Y."/>
            <person name="Minx P."/>
            <person name="Janes D.E."/>
            <person name="Warren W.C."/>
            <person name="Edwards S.V."/>
            <person name="Valenzuela N."/>
        </authorList>
    </citation>
    <scope>NUCLEOTIDE SEQUENCE [LARGE SCALE GENOMIC DNA]</scope>
</reference>
<dbReference type="GO" id="GO:0005886">
    <property type="term" value="C:plasma membrane"/>
    <property type="evidence" value="ECO:0007669"/>
    <property type="project" value="UniProtKB-SubCell"/>
</dbReference>
<keyword evidence="8 12" id="KW-0812">Transmembrane</keyword>
<evidence type="ECO:0000256" key="2">
    <source>
        <dbReference type="ARBA" id="ARBA00004651"/>
    </source>
</evidence>
<organism evidence="15 16">
    <name type="scientific">Chrysemys picta bellii</name>
    <name type="common">Western painted turtle</name>
    <name type="synonym">Emys bellii</name>
    <dbReference type="NCBI Taxonomy" id="8478"/>
    <lineage>
        <taxon>Eukaryota</taxon>
        <taxon>Metazoa</taxon>
        <taxon>Chordata</taxon>
        <taxon>Craniata</taxon>
        <taxon>Vertebrata</taxon>
        <taxon>Euteleostomi</taxon>
        <taxon>Archelosauria</taxon>
        <taxon>Testudinata</taxon>
        <taxon>Testudines</taxon>
        <taxon>Cryptodira</taxon>
        <taxon>Durocryptodira</taxon>
        <taxon>Testudinoidea</taxon>
        <taxon>Emydidae</taxon>
        <taxon>Chrysemys</taxon>
    </lineage>
</organism>
<dbReference type="GO" id="GO:0008285">
    <property type="term" value="P:negative regulation of cell population proliferation"/>
    <property type="evidence" value="ECO:0007669"/>
    <property type="project" value="Ensembl"/>
</dbReference>
<dbReference type="GO" id="GO:0071356">
    <property type="term" value="P:cellular response to tumor necrosis factor"/>
    <property type="evidence" value="ECO:0007669"/>
    <property type="project" value="Ensembl"/>
</dbReference>
<dbReference type="Pfam" id="PF04598">
    <property type="entry name" value="Gasdermin"/>
    <property type="match status" value="1"/>
</dbReference>